<keyword evidence="5 13" id="KW-0418">Kinase</keyword>
<comment type="similarity">
    <text evidence="10">Belongs to the protein kinase superfamily.</text>
</comment>
<dbReference type="GO" id="GO:0005524">
    <property type="term" value="F:ATP binding"/>
    <property type="evidence" value="ECO:0007669"/>
    <property type="project" value="UniProtKB-UniRule"/>
</dbReference>
<organism evidence="13 14">
    <name type="scientific">Lichtheimia corymbifera JMRC:FSU:9682</name>
    <dbReference type="NCBI Taxonomy" id="1263082"/>
    <lineage>
        <taxon>Eukaryota</taxon>
        <taxon>Fungi</taxon>
        <taxon>Fungi incertae sedis</taxon>
        <taxon>Mucoromycota</taxon>
        <taxon>Mucoromycotina</taxon>
        <taxon>Mucoromycetes</taxon>
        <taxon>Mucorales</taxon>
        <taxon>Lichtheimiaceae</taxon>
        <taxon>Lichtheimia</taxon>
    </lineage>
</organism>
<evidence type="ECO:0000313" key="13">
    <source>
        <dbReference type="EMBL" id="CDH48802.1"/>
    </source>
</evidence>
<dbReference type="VEuPathDB" id="FungiDB:LCOR_00573.1"/>
<dbReference type="InterPro" id="IPR000719">
    <property type="entry name" value="Prot_kinase_dom"/>
</dbReference>
<evidence type="ECO:0000256" key="9">
    <source>
        <dbReference type="PROSITE-ProRule" id="PRU10141"/>
    </source>
</evidence>
<dbReference type="SUPFAM" id="SSF56112">
    <property type="entry name" value="Protein kinase-like (PK-like)"/>
    <property type="match status" value="1"/>
</dbReference>
<dbReference type="SMART" id="SM00133">
    <property type="entry name" value="S_TK_X"/>
    <property type="match status" value="1"/>
</dbReference>
<reference evidence="13" key="1">
    <citation type="submission" date="2013-08" db="EMBL/GenBank/DDBJ databases">
        <title>Gene expansion shapes genome architecture in the human pathogen Lichtheimia corymbifera: an evolutionary genomics analysis in the ancient terrestrial Mucorales (Mucoromycotina).</title>
        <authorList>
            <person name="Schwartze V.U."/>
            <person name="Winter S."/>
            <person name="Shelest E."/>
            <person name="Marcet-Houben M."/>
            <person name="Horn F."/>
            <person name="Wehner S."/>
            <person name="Hoffmann K."/>
            <person name="Riege K."/>
            <person name="Sammeth M."/>
            <person name="Nowrousian M."/>
            <person name="Valiante V."/>
            <person name="Linde J."/>
            <person name="Jacobsen I.D."/>
            <person name="Marz M."/>
            <person name="Brakhage A.A."/>
            <person name="Gabaldon T."/>
            <person name="Bocker S."/>
            <person name="Voigt K."/>
        </authorList>
    </citation>
    <scope>NUCLEOTIDE SEQUENCE [LARGE SCALE GENOMIC DNA]</scope>
    <source>
        <strain evidence="13">FSU 9682</strain>
    </source>
</reference>
<dbReference type="PANTHER" id="PTHR24353:SF37">
    <property type="entry name" value="CAMP-DEPENDENT PROTEIN KINASE CATALYTIC SUBUNIT PRKX"/>
    <property type="match status" value="1"/>
</dbReference>
<dbReference type="AlphaFoldDB" id="A0A068RGM4"/>
<dbReference type="OrthoDB" id="63267at2759"/>
<feature type="domain" description="AGC-kinase C-terminal" evidence="12">
    <location>
        <begin position="425"/>
        <end position="478"/>
    </location>
</feature>
<evidence type="ECO:0000256" key="3">
    <source>
        <dbReference type="ARBA" id="ARBA00022679"/>
    </source>
</evidence>
<accession>A0A068RGM4</accession>
<dbReference type="GO" id="GO:0004691">
    <property type="term" value="F:cAMP-dependent protein kinase activity"/>
    <property type="evidence" value="ECO:0007669"/>
    <property type="project" value="UniProtKB-EC"/>
</dbReference>
<keyword evidence="2 10" id="KW-0723">Serine/threonine-protein kinase</keyword>
<evidence type="ECO:0000259" key="12">
    <source>
        <dbReference type="PROSITE" id="PS51285"/>
    </source>
</evidence>
<dbReference type="CDD" id="cd05580">
    <property type="entry name" value="STKc_PKA_like"/>
    <property type="match status" value="1"/>
</dbReference>
<evidence type="ECO:0000256" key="7">
    <source>
        <dbReference type="ARBA" id="ARBA00047292"/>
    </source>
</evidence>
<dbReference type="InterPro" id="IPR011009">
    <property type="entry name" value="Kinase-like_dom_sf"/>
</dbReference>
<feature type="binding site" evidence="9">
    <location>
        <position position="199"/>
    </location>
    <ligand>
        <name>ATP</name>
        <dbReference type="ChEBI" id="CHEBI:30616"/>
    </ligand>
</feature>
<dbReference type="InterPro" id="IPR008271">
    <property type="entry name" value="Ser/Thr_kinase_AS"/>
</dbReference>
<name>A0A068RGM4_9FUNG</name>
<evidence type="ECO:0000256" key="4">
    <source>
        <dbReference type="ARBA" id="ARBA00022741"/>
    </source>
</evidence>
<sequence>MIQPNFGPESAYCLPSISLTIRCSIAPSKRSATKDVSTTAAEAITVIIKIERLDDATDIFIQPLFNNVVKIPLRLLSTLASFLLRRPPQERSGALETAEQEPPRQHSTITFRSSLTLSGFNTGKKCGSEASDIATTSSHDDDLLTQVLSEWHHAAPQFDPESKMTLDDFELLETLGTGTFGRVHLAKQREPSTSYYAIKVLKKAEIVRLKQIEHINSERQVLSQVNFPFIVQLCCTFQDTHSLYMVQEYVIGGELFRHLRKAGRFSTQTTQFYAAEIVLAIEYLHRKDIIYRDLKPENILLDSQGHIRITDFGFAKKVTDRTWTLCGTPEYLAPEIIQSKGHSKAVDWWALGILIYEMLAGYPPFYDDTHVGTYEKILAGKVRYPRHFDSAAKDLVKGLLVVDRTRRLGNLRGGGNDIAQHKFFRGTDWRGLLNRTVRAPLVPSHANEHDTSNFEKYPAEKHYKHPEGDPYRHLFADF</sequence>
<evidence type="ECO:0000256" key="2">
    <source>
        <dbReference type="ARBA" id="ARBA00022527"/>
    </source>
</evidence>
<dbReference type="PROSITE" id="PS00108">
    <property type="entry name" value="PROTEIN_KINASE_ST"/>
    <property type="match status" value="1"/>
</dbReference>
<evidence type="ECO:0000256" key="10">
    <source>
        <dbReference type="RuleBase" id="RU000304"/>
    </source>
</evidence>
<comment type="caution">
    <text evidence="13">The sequence shown here is derived from an EMBL/GenBank/DDBJ whole genome shotgun (WGS) entry which is preliminary data.</text>
</comment>
<dbReference type="EC" id="2.7.11.11" evidence="1"/>
<gene>
    <name evidence="13" type="ORF">LCOR_00573.1</name>
</gene>
<evidence type="ECO:0000256" key="6">
    <source>
        <dbReference type="ARBA" id="ARBA00022840"/>
    </source>
</evidence>
<keyword evidence="4 9" id="KW-0547">Nucleotide-binding</keyword>
<comment type="catalytic activity">
    <reaction evidence="8">
        <text>L-seryl-[protein] + ATP = O-phospho-L-seryl-[protein] + ADP + H(+)</text>
        <dbReference type="Rhea" id="RHEA:17989"/>
        <dbReference type="Rhea" id="RHEA-COMP:9863"/>
        <dbReference type="Rhea" id="RHEA-COMP:11604"/>
        <dbReference type="ChEBI" id="CHEBI:15378"/>
        <dbReference type="ChEBI" id="CHEBI:29999"/>
        <dbReference type="ChEBI" id="CHEBI:30616"/>
        <dbReference type="ChEBI" id="CHEBI:83421"/>
        <dbReference type="ChEBI" id="CHEBI:456216"/>
        <dbReference type="EC" id="2.7.11.11"/>
    </reaction>
</comment>
<dbReference type="Proteomes" id="UP000027586">
    <property type="component" value="Unassembled WGS sequence"/>
</dbReference>
<dbReference type="Gene3D" id="1.10.510.10">
    <property type="entry name" value="Transferase(Phosphotransferase) domain 1"/>
    <property type="match status" value="1"/>
</dbReference>
<proteinExistence type="inferred from homology"/>
<evidence type="ECO:0000313" key="14">
    <source>
        <dbReference type="Proteomes" id="UP000027586"/>
    </source>
</evidence>
<dbReference type="EMBL" id="CBTN010000002">
    <property type="protein sequence ID" value="CDH48802.1"/>
    <property type="molecule type" value="Genomic_DNA"/>
</dbReference>
<comment type="catalytic activity">
    <reaction evidence="7">
        <text>L-threonyl-[protein] + ATP = O-phospho-L-threonyl-[protein] + ADP + H(+)</text>
        <dbReference type="Rhea" id="RHEA:46608"/>
        <dbReference type="Rhea" id="RHEA-COMP:11060"/>
        <dbReference type="Rhea" id="RHEA-COMP:11605"/>
        <dbReference type="ChEBI" id="CHEBI:15378"/>
        <dbReference type="ChEBI" id="CHEBI:30013"/>
        <dbReference type="ChEBI" id="CHEBI:30616"/>
        <dbReference type="ChEBI" id="CHEBI:61977"/>
        <dbReference type="ChEBI" id="CHEBI:456216"/>
        <dbReference type="EC" id="2.7.11.11"/>
    </reaction>
</comment>
<evidence type="ECO:0000256" key="1">
    <source>
        <dbReference type="ARBA" id="ARBA00012444"/>
    </source>
</evidence>
<dbReference type="FunFam" id="3.30.200.20:FF:000005">
    <property type="entry name" value="cAMP-dependent protein kinase catalytic subunit"/>
    <property type="match status" value="1"/>
</dbReference>
<dbReference type="InterPro" id="IPR000961">
    <property type="entry name" value="AGC-kinase_C"/>
</dbReference>
<evidence type="ECO:0000256" key="8">
    <source>
        <dbReference type="ARBA" id="ARBA00047454"/>
    </source>
</evidence>
<dbReference type="FunFam" id="1.10.510.10:FF:000005">
    <property type="entry name" value="cAMP-dependent protein kinase catalytic subunit alpha"/>
    <property type="match status" value="1"/>
</dbReference>
<keyword evidence="14" id="KW-1185">Reference proteome</keyword>
<dbReference type="PROSITE" id="PS51285">
    <property type="entry name" value="AGC_KINASE_CTER"/>
    <property type="match status" value="1"/>
</dbReference>
<dbReference type="Gene3D" id="3.30.200.20">
    <property type="entry name" value="Phosphorylase Kinase, domain 1"/>
    <property type="match status" value="1"/>
</dbReference>
<dbReference type="GO" id="GO:0005829">
    <property type="term" value="C:cytosol"/>
    <property type="evidence" value="ECO:0007669"/>
    <property type="project" value="TreeGrafter"/>
</dbReference>
<dbReference type="GO" id="GO:0005952">
    <property type="term" value="C:cAMP-dependent protein kinase complex"/>
    <property type="evidence" value="ECO:0007669"/>
    <property type="project" value="TreeGrafter"/>
</dbReference>
<dbReference type="SMART" id="SM00220">
    <property type="entry name" value="S_TKc"/>
    <property type="match status" value="1"/>
</dbReference>
<protein>
    <recommendedName>
        <fullName evidence="1">cAMP-dependent protein kinase</fullName>
        <ecNumber evidence="1">2.7.11.11</ecNumber>
    </recommendedName>
</protein>
<dbReference type="PANTHER" id="PTHR24353">
    <property type="entry name" value="CYCLIC NUCLEOTIDE-DEPENDENT PROTEIN KINASE"/>
    <property type="match status" value="1"/>
</dbReference>
<keyword evidence="6 9" id="KW-0067">ATP-binding</keyword>
<dbReference type="PROSITE" id="PS50011">
    <property type="entry name" value="PROTEIN_KINASE_DOM"/>
    <property type="match status" value="1"/>
</dbReference>
<feature type="domain" description="Protein kinase" evidence="11">
    <location>
        <begin position="169"/>
        <end position="424"/>
    </location>
</feature>
<keyword evidence="3" id="KW-0808">Transferase</keyword>
<dbReference type="PROSITE" id="PS00107">
    <property type="entry name" value="PROTEIN_KINASE_ATP"/>
    <property type="match status" value="1"/>
</dbReference>
<dbReference type="STRING" id="1263082.A0A068RGM4"/>
<dbReference type="InterPro" id="IPR017441">
    <property type="entry name" value="Protein_kinase_ATP_BS"/>
</dbReference>
<dbReference type="Pfam" id="PF00069">
    <property type="entry name" value="Pkinase"/>
    <property type="match status" value="1"/>
</dbReference>
<evidence type="ECO:0000256" key="5">
    <source>
        <dbReference type="ARBA" id="ARBA00022777"/>
    </source>
</evidence>
<evidence type="ECO:0000259" key="11">
    <source>
        <dbReference type="PROSITE" id="PS50011"/>
    </source>
</evidence>